<dbReference type="PANTHER" id="PTHR43355:SF2">
    <property type="entry name" value="FLAVIN REDUCTASE (NADPH)"/>
    <property type="match status" value="1"/>
</dbReference>
<evidence type="ECO:0000256" key="1">
    <source>
        <dbReference type="ARBA" id="ARBA00038376"/>
    </source>
</evidence>
<dbReference type="EMBL" id="JAGMUU010000030">
    <property type="protein sequence ID" value="KAH7119451.1"/>
    <property type="molecule type" value="Genomic_DNA"/>
</dbReference>
<dbReference type="GO" id="GO:0016646">
    <property type="term" value="F:oxidoreductase activity, acting on the CH-NH group of donors, NAD or NADP as acceptor"/>
    <property type="evidence" value="ECO:0007669"/>
    <property type="project" value="TreeGrafter"/>
</dbReference>
<evidence type="ECO:0000313" key="2">
    <source>
        <dbReference type="EMBL" id="KAH7119451.1"/>
    </source>
</evidence>
<gene>
    <name evidence="2" type="ORF">B0J13DRAFT_589952</name>
</gene>
<evidence type="ECO:0000313" key="3">
    <source>
        <dbReference type="Proteomes" id="UP000717696"/>
    </source>
</evidence>
<dbReference type="InterPro" id="IPR036291">
    <property type="entry name" value="NAD(P)-bd_dom_sf"/>
</dbReference>
<sequence length="215" mass="23673">MASSTILILGATGPAGICLLRESLFRKHPTVVYVLEGQMDDIERLGNAVSKASVVISLLGPNGKVKGGEFPYPGYYSAIFPLMRRHSVKSILALATVSVEDTNDKSSFIRRALVTGVKYGFAAGYRTMVGIGRVFQEEAEALNWTVFRVGMVQGEHDEGSWKKDRDDPIFAGQVGETGWTWYIRRGAMAKWLVDRIEDDDDVVGSRTPALSNRKV</sequence>
<keyword evidence="3" id="KW-1185">Reference proteome</keyword>
<comment type="similarity">
    <text evidence="1">Belongs to the avfA family.</text>
</comment>
<dbReference type="Gene3D" id="3.40.50.720">
    <property type="entry name" value="NAD(P)-binding Rossmann-like Domain"/>
    <property type="match status" value="1"/>
</dbReference>
<proteinExistence type="inferred from homology"/>
<protein>
    <submittedName>
        <fullName evidence="2">NmrA family protein</fullName>
    </submittedName>
</protein>
<organism evidence="2 3">
    <name type="scientific">Dactylonectria estremocensis</name>
    <dbReference type="NCBI Taxonomy" id="1079267"/>
    <lineage>
        <taxon>Eukaryota</taxon>
        <taxon>Fungi</taxon>
        <taxon>Dikarya</taxon>
        <taxon>Ascomycota</taxon>
        <taxon>Pezizomycotina</taxon>
        <taxon>Sordariomycetes</taxon>
        <taxon>Hypocreomycetidae</taxon>
        <taxon>Hypocreales</taxon>
        <taxon>Nectriaceae</taxon>
        <taxon>Dactylonectria</taxon>
    </lineage>
</organism>
<dbReference type="PANTHER" id="PTHR43355">
    <property type="entry name" value="FLAVIN REDUCTASE (NADPH)"/>
    <property type="match status" value="1"/>
</dbReference>
<comment type="caution">
    <text evidence="2">The sequence shown here is derived from an EMBL/GenBank/DDBJ whole genome shotgun (WGS) entry which is preliminary data.</text>
</comment>
<dbReference type="SUPFAM" id="SSF51735">
    <property type="entry name" value="NAD(P)-binding Rossmann-fold domains"/>
    <property type="match status" value="1"/>
</dbReference>
<accession>A0A9P9DHS5</accession>
<dbReference type="AlphaFoldDB" id="A0A9P9DHS5"/>
<dbReference type="InterPro" id="IPR051606">
    <property type="entry name" value="Polyketide_Oxido-like"/>
</dbReference>
<dbReference type="OrthoDB" id="10254221at2759"/>
<name>A0A9P9DHS5_9HYPO</name>
<reference evidence="2" key="1">
    <citation type="journal article" date="2021" name="Nat. Commun.">
        <title>Genetic determinants of endophytism in the Arabidopsis root mycobiome.</title>
        <authorList>
            <person name="Mesny F."/>
            <person name="Miyauchi S."/>
            <person name="Thiergart T."/>
            <person name="Pickel B."/>
            <person name="Atanasova L."/>
            <person name="Karlsson M."/>
            <person name="Huettel B."/>
            <person name="Barry K.W."/>
            <person name="Haridas S."/>
            <person name="Chen C."/>
            <person name="Bauer D."/>
            <person name="Andreopoulos W."/>
            <person name="Pangilinan J."/>
            <person name="LaButti K."/>
            <person name="Riley R."/>
            <person name="Lipzen A."/>
            <person name="Clum A."/>
            <person name="Drula E."/>
            <person name="Henrissat B."/>
            <person name="Kohler A."/>
            <person name="Grigoriev I.V."/>
            <person name="Martin F.M."/>
            <person name="Hacquard S."/>
        </authorList>
    </citation>
    <scope>NUCLEOTIDE SEQUENCE</scope>
    <source>
        <strain evidence="2">MPI-CAGE-AT-0021</strain>
    </source>
</reference>
<dbReference type="Proteomes" id="UP000717696">
    <property type="component" value="Unassembled WGS sequence"/>
</dbReference>